<sequence>MAGWFAFSLIDAFTKGMTDDFKTIQLIGMSSVTGTLLSAGWIVWRHGWRGFITPKWKLFALRGALVIPISYLIVHALAQVTLADFYGIIFMSPFLITILSVVVLKEKIGIHRIAAMIVGFTGVMILAGPQMQSAPLGLLCVFIAMIGGSIVAILIRKIGRVPATALFAFVPFISNALIYGPLMLLPGNFHIPENSWLLLEPAGMGVLAFAGFILFSIGFTSATETAVVAPFHYSQMLWGVLLGYLMFGDIPQKTTIAGSLIILSAGLYMLWREYLHHKINHSSSATIEASGEATLPET</sequence>
<evidence type="ECO:0000313" key="7">
    <source>
        <dbReference type="EMBL" id="QQG36007.1"/>
    </source>
</evidence>
<keyword evidence="4 5" id="KW-0472">Membrane</keyword>
<evidence type="ECO:0000313" key="8">
    <source>
        <dbReference type="Proteomes" id="UP000595362"/>
    </source>
</evidence>
<dbReference type="InterPro" id="IPR037185">
    <property type="entry name" value="EmrE-like"/>
</dbReference>
<evidence type="ECO:0000256" key="2">
    <source>
        <dbReference type="ARBA" id="ARBA00022692"/>
    </source>
</evidence>
<accession>A0A7T5R1V7</accession>
<gene>
    <name evidence="7" type="ORF">HYS17_10980</name>
</gene>
<keyword evidence="2 5" id="KW-0812">Transmembrane</keyword>
<feature type="domain" description="EamA" evidence="6">
    <location>
        <begin position="136"/>
        <end position="265"/>
    </location>
</feature>
<feature type="transmembrane region" description="Helical" evidence="5">
    <location>
        <begin position="227"/>
        <end position="247"/>
    </location>
</feature>
<keyword evidence="3 5" id="KW-1133">Transmembrane helix</keyword>
<evidence type="ECO:0000256" key="5">
    <source>
        <dbReference type="SAM" id="Phobius"/>
    </source>
</evidence>
<name>A0A7T5R1V7_9BACT</name>
<dbReference type="Pfam" id="PF00892">
    <property type="entry name" value="EamA"/>
    <property type="match status" value="2"/>
</dbReference>
<feature type="transmembrane region" description="Helical" evidence="5">
    <location>
        <begin position="56"/>
        <end position="73"/>
    </location>
</feature>
<feature type="transmembrane region" description="Helical" evidence="5">
    <location>
        <begin position="136"/>
        <end position="155"/>
    </location>
</feature>
<feature type="transmembrane region" description="Helical" evidence="5">
    <location>
        <begin position="202"/>
        <end position="220"/>
    </location>
</feature>
<comment type="subcellular location">
    <subcellularLocation>
        <location evidence="1">Membrane</location>
        <topology evidence="1">Multi-pass membrane protein</topology>
    </subcellularLocation>
</comment>
<organism evidence="7 8">
    <name type="scientific">Micavibrio aeruginosavorus</name>
    <dbReference type="NCBI Taxonomy" id="349221"/>
    <lineage>
        <taxon>Bacteria</taxon>
        <taxon>Pseudomonadati</taxon>
        <taxon>Bdellovibrionota</taxon>
        <taxon>Bdellovibrionia</taxon>
        <taxon>Bdellovibrionales</taxon>
        <taxon>Pseudobdellovibrionaceae</taxon>
        <taxon>Micavibrio</taxon>
    </lineage>
</organism>
<dbReference type="PANTHER" id="PTHR22911">
    <property type="entry name" value="ACYL-MALONYL CONDENSING ENZYME-RELATED"/>
    <property type="match status" value="1"/>
</dbReference>
<feature type="domain" description="EamA" evidence="6">
    <location>
        <begin position="4"/>
        <end position="126"/>
    </location>
</feature>
<dbReference type="PANTHER" id="PTHR22911:SF6">
    <property type="entry name" value="SOLUTE CARRIER FAMILY 35 MEMBER G1"/>
    <property type="match status" value="1"/>
</dbReference>
<evidence type="ECO:0000256" key="3">
    <source>
        <dbReference type="ARBA" id="ARBA00022989"/>
    </source>
</evidence>
<proteinExistence type="predicted"/>
<dbReference type="GO" id="GO:0016020">
    <property type="term" value="C:membrane"/>
    <property type="evidence" value="ECO:0007669"/>
    <property type="project" value="UniProtKB-SubCell"/>
</dbReference>
<evidence type="ECO:0000256" key="4">
    <source>
        <dbReference type="ARBA" id="ARBA00023136"/>
    </source>
</evidence>
<dbReference type="EMBL" id="CP066681">
    <property type="protein sequence ID" value="QQG36007.1"/>
    <property type="molecule type" value="Genomic_DNA"/>
</dbReference>
<feature type="transmembrane region" description="Helical" evidence="5">
    <location>
        <begin position="113"/>
        <end position="130"/>
    </location>
</feature>
<dbReference type="InterPro" id="IPR000620">
    <property type="entry name" value="EamA_dom"/>
</dbReference>
<dbReference type="SUPFAM" id="SSF103481">
    <property type="entry name" value="Multidrug resistance efflux transporter EmrE"/>
    <property type="match status" value="2"/>
</dbReference>
<evidence type="ECO:0000259" key="6">
    <source>
        <dbReference type="Pfam" id="PF00892"/>
    </source>
</evidence>
<protein>
    <submittedName>
        <fullName evidence="7">DMT family transporter</fullName>
    </submittedName>
</protein>
<dbReference type="Proteomes" id="UP000595362">
    <property type="component" value="Chromosome"/>
</dbReference>
<feature type="transmembrane region" description="Helical" evidence="5">
    <location>
        <begin position="253"/>
        <end position="271"/>
    </location>
</feature>
<feature type="transmembrane region" description="Helical" evidence="5">
    <location>
        <begin position="85"/>
        <end position="104"/>
    </location>
</feature>
<feature type="transmembrane region" description="Helical" evidence="5">
    <location>
        <begin position="162"/>
        <end position="182"/>
    </location>
</feature>
<feature type="transmembrane region" description="Helical" evidence="5">
    <location>
        <begin position="24"/>
        <end position="44"/>
    </location>
</feature>
<dbReference type="AlphaFoldDB" id="A0A7T5R1V7"/>
<reference evidence="7 8" key="1">
    <citation type="submission" date="2020-07" db="EMBL/GenBank/DDBJ databases">
        <title>Huge and variable diversity of episymbiotic CPR bacteria and DPANN archaea in groundwater ecosystems.</title>
        <authorList>
            <person name="He C.Y."/>
            <person name="Keren R."/>
            <person name="Whittaker M."/>
            <person name="Farag I.F."/>
            <person name="Doudna J."/>
            <person name="Cate J.H.D."/>
            <person name="Banfield J.F."/>
        </authorList>
    </citation>
    <scope>NUCLEOTIDE SEQUENCE [LARGE SCALE GENOMIC DNA]</scope>
    <source>
        <strain evidence="7">NC_groundwater_70_Ag_B-0.1um_54_66</strain>
    </source>
</reference>
<evidence type="ECO:0000256" key="1">
    <source>
        <dbReference type="ARBA" id="ARBA00004141"/>
    </source>
</evidence>